<comment type="catalytic activity">
    <reaction evidence="1 8">
        <text>a myo-inositol phosphate + H2O = myo-inositol + phosphate</text>
        <dbReference type="Rhea" id="RHEA:24056"/>
        <dbReference type="ChEBI" id="CHEBI:15377"/>
        <dbReference type="ChEBI" id="CHEBI:17268"/>
        <dbReference type="ChEBI" id="CHEBI:43474"/>
        <dbReference type="ChEBI" id="CHEBI:84139"/>
        <dbReference type="EC" id="3.1.3.25"/>
    </reaction>
</comment>
<sequence>MTDVDVQLTHRYLAACAIAREAGRLIRLRFEQRGDALTLKFKGPQDYLTETDAEVERLIAARLAESFPDDDFFGEEGGGSFGRDVWIVDPIDGTADFARGVPYFCVSIAFVRDGRTEVGVLYDPMHDELFAAQRGGGATLNGASLKVSPITDIREAVVELGWSSRVPFEGYAAVHARLHALGAGVKRRGSGALGIANVAMGRQDAYCELHINAWDAAAAVLLVEEAGGWASDFLTPECLQHGNRVIVCTPALREQLERAMDL</sequence>
<dbReference type="GO" id="GO:0046854">
    <property type="term" value="P:phosphatidylinositol phosphate biosynthetic process"/>
    <property type="evidence" value="ECO:0007669"/>
    <property type="project" value="InterPro"/>
</dbReference>
<evidence type="ECO:0000256" key="4">
    <source>
        <dbReference type="ARBA" id="ARBA00022723"/>
    </source>
</evidence>
<dbReference type="PANTHER" id="PTHR20854:SF4">
    <property type="entry name" value="INOSITOL-1-MONOPHOSPHATASE-RELATED"/>
    <property type="match status" value="1"/>
</dbReference>
<dbReference type="GO" id="GO:0046872">
    <property type="term" value="F:metal ion binding"/>
    <property type="evidence" value="ECO:0007669"/>
    <property type="project" value="UniProtKB-KW"/>
</dbReference>
<comment type="similarity">
    <text evidence="3 8">Belongs to the inositol monophosphatase superfamily.</text>
</comment>
<dbReference type="InterPro" id="IPR020550">
    <property type="entry name" value="Inositol_monophosphatase_CS"/>
</dbReference>
<dbReference type="Proteomes" id="UP000494329">
    <property type="component" value="Unassembled WGS sequence"/>
</dbReference>
<dbReference type="InterPro" id="IPR020583">
    <property type="entry name" value="Inositol_monoP_metal-BS"/>
</dbReference>
<evidence type="ECO:0000256" key="7">
    <source>
        <dbReference type="PIRSR" id="PIRSR600760-2"/>
    </source>
</evidence>
<dbReference type="GO" id="GO:0007165">
    <property type="term" value="P:signal transduction"/>
    <property type="evidence" value="ECO:0007669"/>
    <property type="project" value="TreeGrafter"/>
</dbReference>
<dbReference type="GO" id="GO:0006020">
    <property type="term" value="P:inositol metabolic process"/>
    <property type="evidence" value="ECO:0007669"/>
    <property type="project" value="TreeGrafter"/>
</dbReference>
<feature type="binding site" evidence="7">
    <location>
        <position position="92"/>
    </location>
    <ligand>
        <name>Mg(2+)</name>
        <dbReference type="ChEBI" id="CHEBI:18420"/>
        <label>1</label>
        <note>catalytic</note>
    </ligand>
</feature>
<evidence type="ECO:0000256" key="6">
    <source>
        <dbReference type="ARBA" id="ARBA00022842"/>
    </source>
</evidence>
<evidence type="ECO:0000256" key="1">
    <source>
        <dbReference type="ARBA" id="ARBA00001033"/>
    </source>
</evidence>
<name>A0A6J5D4L8_9BURK</name>
<dbReference type="RefSeq" id="WP_175109296.1">
    <property type="nucleotide sequence ID" value="NZ_CADIKF010000003.1"/>
</dbReference>
<dbReference type="GO" id="GO:0008934">
    <property type="term" value="F:inositol monophosphate 1-phosphatase activity"/>
    <property type="evidence" value="ECO:0007669"/>
    <property type="project" value="InterPro"/>
</dbReference>
<comment type="cofactor">
    <cofactor evidence="2 7 8">
        <name>Mg(2+)</name>
        <dbReference type="ChEBI" id="CHEBI:18420"/>
    </cofactor>
</comment>
<keyword evidence="4 7" id="KW-0479">Metal-binding</keyword>
<evidence type="ECO:0000256" key="5">
    <source>
        <dbReference type="ARBA" id="ARBA00022801"/>
    </source>
</evidence>
<keyword evidence="6 7" id="KW-0460">Magnesium</keyword>
<dbReference type="EC" id="3.1.3.25" evidence="8"/>
<dbReference type="PROSITE" id="PS00629">
    <property type="entry name" value="IMP_1"/>
    <property type="match status" value="1"/>
</dbReference>
<dbReference type="PANTHER" id="PTHR20854">
    <property type="entry name" value="INOSITOL MONOPHOSPHATASE"/>
    <property type="match status" value="1"/>
</dbReference>
<evidence type="ECO:0000313" key="9">
    <source>
        <dbReference type="EMBL" id="CAB3748893.1"/>
    </source>
</evidence>
<dbReference type="InterPro" id="IPR033942">
    <property type="entry name" value="IMPase"/>
</dbReference>
<evidence type="ECO:0000256" key="2">
    <source>
        <dbReference type="ARBA" id="ARBA00001946"/>
    </source>
</evidence>
<keyword evidence="10" id="KW-1185">Reference proteome</keyword>
<dbReference type="SUPFAM" id="SSF56655">
    <property type="entry name" value="Carbohydrate phosphatase"/>
    <property type="match status" value="1"/>
</dbReference>
<dbReference type="PROSITE" id="PS00630">
    <property type="entry name" value="IMP_2"/>
    <property type="match status" value="1"/>
</dbReference>
<dbReference type="Pfam" id="PF00459">
    <property type="entry name" value="Inositol_P"/>
    <property type="match status" value="1"/>
</dbReference>
<reference evidence="9 10" key="1">
    <citation type="submission" date="2020-04" db="EMBL/GenBank/DDBJ databases">
        <authorList>
            <person name="De Canck E."/>
        </authorList>
    </citation>
    <scope>NUCLEOTIDE SEQUENCE [LARGE SCALE GENOMIC DNA]</scope>
    <source>
        <strain evidence="9 10">LMG 29739</strain>
    </source>
</reference>
<evidence type="ECO:0000256" key="3">
    <source>
        <dbReference type="ARBA" id="ARBA00009759"/>
    </source>
</evidence>
<proteinExistence type="inferred from homology"/>
<dbReference type="Gene3D" id="3.30.540.10">
    <property type="entry name" value="Fructose-1,6-Bisphosphatase, subunit A, domain 1"/>
    <property type="match status" value="1"/>
</dbReference>
<dbReference type="InterPro" id="IPR000760">
    <property type="entry name" value="Inositol_monophosphatase-like"/>
</dbReference>
<gene>
    <name evidence="9" type="primary">suhB_1</name>
    <name evidence="9" type="ORF">LMG29739_00619</name>
</gene>
<dbReference type="CDD" id="cd01639">
    <property type="entry name" value="IMPase"/>
    <property type="match status" value="1"/>
</dbReference>
<dbReference type="PRINTS" id="PR00377">
    <property type="entry name" value="IMPHPHTASES"/>
</dbReference>
<feature type="binding site" evidence="7">
    <location>
        <position position="89"/>
    </location>
    <ligand>
        <name>Mg(2+)</name>
        <dbReference type="ChEBI" id="CHEBI:18420"/>
        <label>1</label>
        <note>catalytic</note>
    </ligand>
</feature>
<accession>A0A6J5D4L8</accession>
<dbReference type="FunFam" id="3.30.540.10:FF:000003">
    <property type="entry name" value="Inositol-1-monophosphatase"/>
    <property type="match status" value="1"/>
</dbReference>
<feature type="binding site" evidence="7">
    <location>
        <position position="91"/>
    </location>
    <ligand>
        <name>Mg(2+)</name>
        <dbReference type="ChEBI" id="CHEBI:18420"/>
        <label>1</label>
        <note>catalytic</note>
    </ligand>
</feature>
<evidence type="ECO:0000256" key="8">
    <source>
        <dbReference type="RuleBase" id="RU364068"/>
    </source>
</evidence>
<organism evidence="9 10">
    <name type="scientific">Paraburkholderia solisilvae</name>
    <dbReference type="NCBI Taxonomy" id="624376"/>
    <lineage>
        <taxon>Bacteria</taxon>
        <taxon>Pseudomonadati</taxon>
        <taxon>Pseudomonadota</taxon>
        <taxon>Betaproteobacteria</taxon>
        <taxon>Burkholderiales</taxon>
        <taxon>Burkholderiaceae</taxon>
        <taxon>Paraburkholderia</taxon>
    </lineage>
</organism>
<dbReference type="Gene3D" id="3.40.190.80">
    <property type="match status" value="1"/>
</dbReference>
<evidence type="ECO:0000313" key="10">
    <source>
        <dbReference type="Proteomes" id="UP000494329"/>
    </source>
</evidence>
<feature type="binding site" evidence="7">
    <location>
        <position position="75"/>
    </location>
    <ligand>
        <name>Mg(2+)</name>
        <dbReference type="ChEBI" id="CHEBI:18420"/>
        <label>1</label>
        <note>catalytic</note>
    </ligand>
</feature>
<keyword evidence="5 8" id="KW-0378">Hydrolase</keyword>
<dbReference type="EMBL" id="CADIKF010000003">
    <property type="protein sequence ID" value="CAB3748893.1"/>
    <property type="molecule type" value="Genomic_DNA"/>
</dbReference>
<protein>
    <recommendedName>
        <fullName evidence="8">Inositol-1-monophosphatase</fullName>
        <ecNumber evidence="8">3.1.3.25</ecNumber>
    </recommendedName>
</protein>
<feature type="binding site" evidence="7">
    <location>
        <position position="215"/>
    </location>
    <ligand>
        <name>Mg(2+)</name>
        <dbReference type="ChEBI" id="CHEBI:18420"/>
        <label>1</label>
        <note>catalytic</note>
    </ligand>
</feature>
<dbReference type="AlphaFoldDB" id="A0A6J5D4L8"/>